<evidence type="ECO:0000313" key="3">
    <source>
        <dbReference type="Proteomes" id="UP000604046"/>
    </source>
</evidence>
<comment type="caution">
    <text evidence="2">The sequence shown here is derived from an EMBL/GenBank/DDBJ whole genome shotgun (WGS) entry which is preliminary data.</text>
</comment>
<dbReference type="AlphaFoldDB" id="A0A812S0M6"/>
<name>A0A812S0M6_9DINO</name>
<protein>
    <submittedName>
        <fullName evidence="2">Gly-4 protein</fullName>
    </submittedName>
</protein>
<feature type="region of interest" description="Disordered" evidence="1">
    <location>
        <begin position="28"/>
        <end position="118"/>
    </location>
</feature>
<organism evidence="2 3">
    <name type="scientific">Symbiodinium natans</name>
    <dbReference type="NCBI Taxonomy" id="878477"/>
    <lineage>
        <taxon>Eukaryota</taxon>
        <taxon>Sar</taxon>
        <taxon>Alveolata</taxon>
        <taxon>Dinophyceae</taxon>
        <taxon>Suessiales</taxon>
        <taxon>Symbiodiniaceae</taxon>
        <taxon>Symbiodinium</taxon>
    </lineage>
</organism>
<reference evidence="2" key="1">
    <citation type="submission" date="2021-02" db="EMBL/GenBank/DDBJ databases">
        <authorList>
            <person name="Dougan E. K."/>
            <person name="Rhodes N."/>
            <person name="Thang M."/>
            <person name="Chan C."/>
        </authorList>
    </citation>
    <scope>NUCLEOTIDE SEQUENCE</scope>
</reference>
<feature type="region of interest" description="Disordered" evidence="1">
    <location>
        <begin position="141"/>
        <end position="200"/>
    </location>
</feature>
<feature type="compositionally biased region" description="Low complexity" evidence="1">
    <location>
        <begin position="170"/>
        <end position="181"/>
    </location>
</feature>
<dbReference type="OrthoDB" id="10250320at2759"/>
<proteinExistence type="predicted"/>
<evidence type="ECO:0000256" key="1">
    <source>
        <dbReference type="SAM" id="MobiDB-lite"/>
    </source>
</evidence>
<evidence type="ECO:0000313" key="2">
    <source>
        <dbReference type="EMBL" id="CAE7460530.1"/>
    </source>
</evidence>
<gene>
    <name evidence="2" type="primary">gly-4</name>
    <name evidence="2" type="ORF">SNAT2548_LOCUS25565</name>
</gene>
<dbReference type="EMBL" id="CAJNDS010002400">
    <property type="protein sequence ID" value="CAE7460530.1"/>
    <property type="molecule type" value="Genomic_DNA"/>
</dbReference>
<feature type="non-terminal residue" evidence="2">
    <location>
        <position position="284"/>
    </location>
</feature>
<accession>A0A812S0M6</accession>
<sequence>WKPRQTVYAQSPPQDDALHKEDADALAIRDGVSPRRKTDKVAAPVTYCNGSKPRASSHTFVGERHPTNHSGGGSVLKPTGSPQPPTAAQTPAEGAMHQQSPRRPPHVSSGPCLFTGTAGNGTVLREVQYGREDPSLLSFAEKTHMFNARSQSQGDPGSRRPSRPVPQPSQAPAAVAQGAVPRPSPSVSSGLNGYDPSRGFAFAPNSRNTIPMTMKPCVQPPAPANIARSAATTPQQLTPPGPNQAQIYGGVHARGRSTSPAYNAGPPGFVQAAMRHPQPVIYRR</sequence>
<dbReference type="Proteomes" id="UP000604046">
    <property type="component" value="Unassembled WGS sequence"/>
</dbReference>
<feature type="region of interest" description="Disordered" evidence="1">
    <location>
        <begin position="1"/>
        <end position="20"/>
    </location>
</feature>
<keyword evidence="3" id="KW-1185">Reference proteome</keyword>